<dbReference type="InterPro" id="IPR037518">
    <property type="entry name" value="MPN"/>
</dbReference>
<dbReference type="Proteomes" id="UP001631949">
    <property type="component" value="Unassembled WGS sequence"/>
</dbReference>
<evidence type="ECO:0000256" key="3">
    <source>
        <dbReference type="ARBA" id="ARBA00022723"/>
    </source>
</evidence>
<protein>
    <submittedName>
        <fullName evidence="8">JAB domain-containing protein</fullName>
    </submittedName>
</protein>
<reference evidence="8 9" key="1">
    <citation type="journal article" date="2016" name="Int. J. Syst. Evol. Microbiol.">
        <title>Peptococcus simiae sp. nov., isolated from rhesus macaque faeces and emended description of the genus Peptococcus.</title>
        <authorList>
            <person name="Shkoporov A.N."/>
            <person name="Efimov B.A."/>
            <person name="Kondova I."/>
            <person name="Ouwerling B."/>
            <person name="Chaplin A.V."/>
            <person name="Shcherbakova V.A."/>
            <person name="Langermans J.A.M."/>
        </authorList>
    </citation>
    <scope>NUCLEOTIDE SEQUENCE [LARGE SCALE GENOMIC DNA]</scope>
    <source>
        <strain evidence="8 9">M108</strain>
    </source>
</reference>
<evidence type="ECO:0000256" key="2">
    <source>
        <dbReference type="ARBA" id="ARBA00022670"/>
    </source>
</evidence>
<keyword evidence="3" id="KW-0479">Metal-binding</keyword>
<keyword evidence="2" id="KW-0645">Protease</keyword>
<evidence type="ECO:0000313" key="9">
    <source>
        <dbReference type="Proteomes" id="UP001631949"/>
    </source>
</evidence>
<comment type="caution">
    <text evidence="8">The sequence shown here is derived from an EMBL/GenBank/DDBJ whole genome shotgun (WGS) entry which is preliminary data.</text>
</comment>
<evidence type="ECO:0000259" key="7">
    <source>
        <dbReference type="PROSITE" id="PS50249"/>
    </source>
</evidence>
<evidence type="ECO:0000256" key="6">
    <source>
        <dbReference type="ARBA" id="ARBA00023049"/>
    </source>
</evidence>
<evidence type="ECO:0000256" key="1">
    <source>
        <dbReference type="ARBA" id="ARBA00010243"/>
    </source>
</evidence>
<organism evidence="8 9">
    <name type="scientific">Peptococcus simiae</name>
    <dbReference type="NCBI Taxonomy" id="1643805"/>
    <lineage>
        <taxon>Bacteria</taxon>
        <taxon>Bacillati</taxon>
        <taxon>Bacillota</taxon>
        <taxon>Clostridia</taxon>
        <taxon>Eubacteriales</taxon>
        <taxon>Peptococcaceae</taxon>
        <taxon>Peptococcus</taxon>
    </lineage>
</organism>
<accession>A0ABW9H1E9</accession>
<dbReference type="EMBL" id="JBJUVG010000010">
    <property type="protein sequence ID" value="MFM9414168.1"/>
    <property type="molecule type" value="Genomic_DNA"/>
</dbReference>
<proteinExistence type="inferred from homology"/>
<keyword evidence="5" id="KW-0862">Zinc</keyword>
<dbReference type="InterPro" id="IPR001405">
    <property type="entry name" value="UPF0758"/>
</dbReference>
<keyword evidence="9" id="KW-1185">Reference proteome</keyword>
<sequence>MKLQGLIKDFNDIEEKAFFKQGVVMEHAPVYEAEEEKVFVEPLNSYEKAALCIREFLKPERLTVEQFGVLFLNTKLKPVGYSIVSVGGLTQAIVEPSAVFQRAMLANVQNIIVFHNHPSGDTTPSQEDLGLTKRLAEGGEILGIRLRDHIIVSHEKYSKSIRTEYPNLFY</sequence>
<dbReference type="PROSITE" id="PS01302">
    <property type="entry name" value="UPF0758"/>
    <property type="match status" value="1"/>
</dbReference>
<dbReference type="PANTHER" id="PTHR30471">
    <property type="entry name" value="DNA REPAIR PROTEIN RADC"/>
    <property type="match status" value="1"/>
</dbReference>
<dbReference type="Pfam" id="PF04002">
    <property type="entry name" value="RadC"/>
    <property type="match status" value="1"/>
</dbReference>
<evidence type="ECO:0000256" key="4">
    <source>
        <dbReference type="ARBA" id="ARBA00022801"/>
    </source>
</evidence>
<dbReference type="SUPFAM" id="SSF102712">
    <property type="entry name" value="JAB1/MPN domain"/>
    <property type="match status" value="1"/>
</dbReference>
<dbReference type="CDD" id="cd08071">
    <property type="entry name" value="MPN_DUF2466"/>
    <property type="match status" value="1"/>
</dbReference>
<dbReference type="InterPro" id="IPR025657">
    <property type="entry name" value="RadC_JAB"/>
</dbReference>
<gene>
    <name evidence="8" type="ORF">ACKQTC_07285</name>
</gene>
<feature type="domain" description="MPN" evidence="7">
    <location>
        <begin position="38"/>
        <end position="166"/>
    </location>
</feature>
<evidence type="ECO:0000256" key="5">
    <source>
        <dbReference type="ARBA" id="ARBA00022833"/>
    </source>
</evidence>
<keyword evidence="6" id="KW-0482">Metalloprotease</keyword>
<dbReference type="PANTHER" id="PTHR30471:SF3">
    <property type="entry name" value="UPF0758 PROTEIN YEES-RELATED"/>
    <property type="match status" value="1"/>
</dbReference>
<comment type="similarity">
    <text evidence="1">Belongs to the UPF0758 family.</text>
</comment>
<name>A0ABW9H1E9_9FIRM</name>
<dbReference type="RefSeq" id="WP_408977783.1">
    <property type="nucleotide sequence ID" value="NZ_JBJUVG010000010.1"/>
</dbReference>
<keyword evidence="4" id="KW-0378">Hydrolase</keyword>
<dbReference type="InterPro" id="IPR020891">
    <property type="entry name" value="UPF0758_CS"/>
</dbReference>
<dbReference type="Gene3D" id="3.40.140.10">
    <property type="entry name" value="Cytidine Deaminase, domain 2"/>
    <property type="match status" value="1"/>
</dbReference>
<dbReference type="PROSITE" id="PS50249">
    <property type="entry name" value="MPN"/>
    <property type="match status" value="1"/>
</dbReference>
<evidence type="ECO:0000313" key="8">
    <source>
        <dbReference type="EMBL" id="MFM9414168.1"/>
    </source>
</evidence>